<evidence type="ECO:0000313" key="1">
    <source>
        <dbReference type="EMBL" id="AUN33280.1"/>
    </source>
</evidence>
<reference evidence="1 2" key="1">
    <citation type="submission" date="2017-12" db="EMBL/GenBank/DDBJ databases">
        <title>Genomes of bacteria within cyanobacterial aggregates.</title>
        <authorList>
            <person name="Cai H."/>
        </authorList>
    </citation>
    <scope>NUCLEOTIDE SEQUENCE [LARGE SCALE GENOMIC DNA]</scope>
    <source>
        <strain evidence="1 2">TH16</strain>
        <plasmid evidence="1 2">unnamed1</plasmid>
    </source>
</reference>
<sequence length="107" mass="12253">MGCRNALDPSAEPSLTLDRFEIRDSLPCLSRLDTPNIPQILSARDDSRNYFRVPVGTAIHDEDFAGKLLAELVSGEKVPDVDFEWDPTILTTFDLNYRRLINRIDWM</sequence>
<keyword evidence="1" id="KW-0614">Plasmid</keyword>
<proteinExistence type="predicted"/>
<organism evidence="1 2">
    <name type="scientific">Niveispirillum cyanobacteriorum</name>
    <dbReference type="NCBI Taxonomy" id="1612173"/>
    <lineage>
        <taxon>Bacteria</taxon>
        <taxon>Pseudomonadati</taxon>
        <taxon>Pseudomonadota</taxon>
        <taxon>Alphaproteobacteria</taxon>
        <taxon>Rhodospirillales</taxon>
        <taxon>Azospirillaceae</taxon>
        <taxon>Niveispirillum</taxon>
    </lineage>
</organism>
<dbReference type="AlphaFoldDB" id="A0A2K9NJL6"/>
<dbReference type="KEGG" id="ncb:C0V82_23185"/>
<accession>A0A2K9NJL6</accession>
<keyword evidence="2" id="KW-1185">Reference proteome</keyword>
<name>A0A2K9NJL6_9PROT</name>
<evidence type="ECO:0000313" key="2">
    <source>
        <dbReference type="Proteomes" id="UP000234752"/>
    </source>
</evidence>
<dbReference type="RefSeq" id="WP_102114796.1">
    <property type="nucleotide sequence ID" value="NZ_BMGN01000001.1"/>
</dbReference>
<geneLocation type="plasmid" evidence="1 2">
    <name>unnamed1</name>
</geneLocation>
<protein>
    <submittedName>
        <fullName evidence="1">Uncharacterized protein</fullName>
    </submittedName>
</protein>
<gene>
    <name evidence="1" type="ORF">C0V82_23185</name>
</gene>
<dbReference type="EMBL" id="CP025613">
    <property type="protein sequence ID" value="AUN33280.1"/>
    <property type="molecule type" value="Genomic_DNA"/>
</dbReference>
<dbReference type="Proteomes" id="UP000234752">
    <property type="component" value="Plasmid unnamed1"/>
</dbReference>